<feature type="region of interest" description="Disordered" evidence="5">
    <location>
        <begin position="214"/>
        <end position="243"/>
    </location>
</feature>
<protein>
    <recommendedName>
        <fullName evidence="10">RING-type domain-containing protein</fullName>
    </recommendedName>
</protein>
<evidence type="ECO:0000259" key="7">
    <source>
        <dbReference type="PROSITE" id="PS50234"/>
    </source>
</evidence>
<dbReference type="EMBL" id="KV007774">
    <property type="protein sequence ID" value="KZV30931.1"/>
    <property type="molecule type" value="Genomic_DNA"/>
</dbReference>
<proteinExistence type="predicted"/>
<reference evidence="8 9" key="1">
    <citation type="journal article" date="2015" name="Proc. Natl. Acad. Sci. U.S.A.">
        <title>The resurrection genome of Boea hygrometrica: A blueprint for survival of dehydration.</title>
        <authorList>
            <person name="Xiao L."/>
            <person name="Yang G."/>
            <person name="Zhang L."/>
            <person name="Yang X."/>
            <person name="Zhao S."/>
            <person name="Ji Z."/>
            <person name="Zhou Q."/>
            <person name="Hu M."/>
            <person name="Wang Y."/>
            <person name="Chen M."/>
            <person name="Xu Y."/>
            <person name="Jin H."/>
            <person name="Xiao X."/>
            <person name="Hu G."/>
            <person name="Bao F."/>
            <person name="Hu Y."/>
            <person name="Wan P."/>
            <person name="Li L."/>
            <person name="Deng X."/>
            <person name="Kuang T."/>
            <person name="Xiang C."/>
            <person name="Zhu J.K."/>
            <person name="Oliver M.J."/>
            <person name="He Y."/>
        </authorList>
    </citation>
    <scope>NUCLEOTIDE SEQUENCE [LARGE SCALE GENOMIC DNA]</scope>
    <source>
        <strain evidence="9">cv. XS01</strain>
    </source>
</reference>
<name>A0A2Z7BG22_9LAMI</name>
<sequence>MVLGWRRALCKSISKVQKQDSSNIEDTSDPVPSPRLLFRFGGFFSNPSTPRLETQPAVSGPSLRCRTTVLPPEGASQAQSGKLYCKTGNRPRFFNRSTPSSPRSPSTFSLLKSSLRLAKSRCGICLQSVKTGGGTAIFTAECGHSFHFPCISLHVKKQGSLACPVCSCAWNEMHLLNSESFHKVHKDDQSDANEFSNPKKSGRRCSLKVYNDDEPLSSRTSCARFNPIPESDETEEENDEFPGFYGPKNNKIWNEMGRTVEIAFLPEVAVVSIGKTSETYAVSMKIKAPAASVRSTPIDLVTVLNVGRSVTGEKLHLMKRTMRLVVSSLSAADRLSIVAFSTTSKRLLPLRRMTTAGKKSARMIIDAVGALDCTASSPTDSLKKAAKVIEDRREKNSSVSIILFTDSHRNDPVVSSSRQSHMKTPIHSFNLGACIHAPPYSFAKYVNSIPLHLHPRSRDPARGHTCWCRVGDLHSEEEKDLLVELRVPSSAPRTHRFLSIRCSYKDPSTLQRKNDEGRYLPLPGPGAFGSSTRKTRRLKCLFIATRAIAESRRMVERNDIGGAQHILVSARALVVHSGEEFVRLLESELSELNNQTQQRRKNSHEREAGAEPITPTSAWRTAERLAKVAIMKKSLNRVSDLHGFEDARF</sequence>
<feature type="region of interest" description="Disordered" evidence="5">
    <location>
        <begin position="592"/>
        <end position="616"/>
    </location>
</feature>
<evidence type="ECO:0008006" key="10">
    <source>
        <dbReference type="Google" id="ProtNLM"/>
    </source>
</evidence>
<evidence type="ECO:0000259" key="6">
    <source>
        <dbReference type="PROSITE" id="PS50089"/>
    </source>
</evidence>
<dbReference type="InterPro" id="IPR001841">
    <property type="entry name" value="Znf_RING"/>
</dbReference>
<dbReference type="InterPro" id="IPR013083">
    <property type="entry name" value="Znf_RING/FYVE/PHD"/>
</dbReference>
<feature type="compositionally biased region" description="Acidic residues" evidence="5">
    <location>
        <begin position="230"/>
        <end position="240"/>
    </location>
</feature>
<evidence type="ECO:0000256" key="1">
    <source>
        <dbReference type="ARBA" id="ARBA00022723"/>
    </source>
</evidence>
<dbReference type="AlphaFoldDB" id="A0A2Z7BG22"/>
<feature type="domain" description="RING-type" evidence="6">
    <location>
        <begin position="122"/>
        <end position="167"/>
    </location>
</feature>
<dbReference type="InterPro" id="IPR057427">
    <property type="entry name" value="WAV3_C"/>
</dbReference>
<dbReference type="Pfam" id="PF13768">
    <property type="entry name" value="VWA_3"/>
    <property type="match status" value="1"/>
</dbReference>
<dbReference type="Proteomes" id="UP000250235">
    <property type="component" value="Unassembled WGS sequence"/>
</dbReference>
<evidence type="ECO:0000256" key="3">
    <source>
        <dbReference type="ARBA" id="ARBA00022833"/>
    </source>
</evidence>
<dbReference type="PANTHER" id="PTHR10579">
    <property type="entry name" value="CALCIUM-ACTIVATED CHLORIDE CHANNEL REGULATOR"/>
    <property type="match status" value="1"/>
</dbReference>
<dbReference type="PROSITE" id="PS50089">
    <property type="entry name" value="ZF_RING_2"/>
    <property type="match status" value="1"/>
</dbReference>
<feature type="domain" description="VWFA" evidence="7">
    <location>
        <begin position="299"/>
        <end position="432"/>
    </location>
</feature>
<keyword evidence="9" id="KW-1185">Reference proteome</keyword>
<gene>
    <name evidence="8" type="ORF">F511_24611</name>
</gene>
<dbReference type="SUPFAM" id="SSF57850">
    <property type="entry name" value="RING/U-box"/>
    <property type="match status" value="1"/>
</dbReference>
<dbReference type="SMART" id="SM00327">
    <property type="entry name" value="VWA"/>
    <property type="match status" value="1"/>
</dbReference>
<dbReference type="OrthoDB" id="687730at2759"/>
<dbReference type="InterPro" id="IPR036465">
    <property type="entry name" value="vWFA_dom_sf"/>
</dbReference>
<accession>A0A2Z7BG22</accession>
<dbReference type="SMART" id="SM00249">
    <property type="entry name" value="PHD"/>
    <property type="match status" value="1"/>
</dbReference>
<dbReference type="SUPFAM" id="SSF53300">
    <property type="entry name" value="vWA-like"/>
    <property type="match status" value="1"/>
</dbReference>
<dbReference type="InterPro" id="IPR001965">
    <property type="entry name" value="Znf_PHD"/>
</dbReference>
<keyword evidence="2 4" id="KW-0863">Zinc-finger</keyword>
<dbReference type="PANTHER" id="PTHR10579:SF59">
    <property type="entry name" value="E3 UBIQUITIN-PROTEIN LIGASE EDA40-RELATED"/>
    <property type="match status" value="1"/>
</dbReference>
<dbReference type="SMART" id="SM00184">
    <property type="entry name" value="RING"/>
    <property type="match status" value="1"/>
</dbReference>
<dbReference type="Pfam" id="PF25243">
    <property type="entry name" value="WAV3_C"/>
    <property type="match status" value="1"/>
</dbReference>
<dbReference type="PROSITE" id="PS50234">
    <property type="entry name" value="VWFA"/>
    <property type="match status" value="1"/>
</dbReference>
<dbReference type="Gene3D" id="3.30.40.10">
    <property type="entry name" value="Zinc/RING finger domain, C3HC4 (zinc finger)"/>
    <property type="match status" value="1"/>
</dbReference>
<evidence type="ECO:0000256" key="4">
    <source>
        <dbReference type="PROSITE-ProRule" id="PRU00175"/>
    </source>
</evidence>
<dbReference type="Pfam" id="PF17123">
    <property type="entry name" value="zf-RING_11"/>
    <property type="match status" value="1"/>
</dbReference>
<evidence type="ECO:0000256" key="5">
    <source>
        <dbReference type="SAM" id="MobiDB-lite"/>
    </source>
</evidence>
<evidence type="ECO:0000256" key="2">
    <source>
        <dbReference type="ARBA" id="ARBA00022771"/>
    </source>
</evidence>
<keyword evidence="1" id="KW-0479">Metal-binding</keyword>
<organism evidence="8 9">
    <name type="scientific">Dorcoceras hygrometricum</name>
    <dbReference type="NCBI Taxonomy" id="472368"/>
    <lineage>
        <taxon>Eukaryota</taxon>
        <taxon>Viridiplantae</taxon>
        <taxon>Streptophyta</taxon>
        <taxon>Embryophyta</taxon>
        <taxon>Tracheophyta</taxon>
        <taxon>Spermatophyta</taxon>
        <taxon>Magnoliopsida</taxon>
        <taxon>eudicotyledons</taxon>
        <taxon>Gunneridae</taxon>
        <taxon>Pentapetalae</taxon>
        <taxon>asterids</taxon>
        <taxon>lamiids</taxon>
        <taxon>Lamiales</taxon>
        <taxon>Gesneriaceae</taxon>
        <taxon>Didymocarpoideae</taxon>
        <taxon>Trichosporeae</taxon>
        <taxon>Loxocarpinae</taxon>
        <taxon>Dorcoceras</taxon>
    </lineage>
</organism>
<dbReference type="Gene3D" id="3.40.50.410">
    <property type="entry name" value="von Willebrand factor, type A domain"/>
    <property type="match status" value="1"/>
</dbReference>
<evidence type="ECO:0000313" key="9">
    <source>
        <dbReference type="Proteomes" id="UP000250235"/>
    </source>
</evidence>
<keyword evidence="3" id="KW-0862">Zinc</keyword>
<dbReference type="InterPro" id="IPR002035">
    <property type="entry name" value="VWF_A"/>
</dbReference>
<dbReference type="InterPro" id="IPR051266">
    <property type="entry name" value="CLCR"/>
</dbReference>
<evidence type="ECO:0000313" key="8">
    <source>
        <dbReference type="EMBL" id="KZV30931.1"/>
    </source>
</evidence>
<dbReference type="GO" id="GO:0008270">
    <property type="term" value="F:zinc ion binding"/>
    <property type="evidence" value="ECO:0007669"/>
    <property type="project" value="UniProtKB-KW"/>
</dbReference>